<dbReference type="RefSeq" id="WP_309637015.1">
    <property type="nucleotide sequence ID" value="NZ_JARWAL010000009.1"/>
</dbReference>
<dbReference type="EMBL" id="JARWAL010000009">
    <property type="protein sequence ID" value="MDR5893401.1"/>
    <property type="molecule type" value="Genomic_DNA"/>
</dbReference>
<name>A0ABU1GN00_9GAMM</name>
<reference evidence="2 3" key="1">
    <citation type="submission" date="2023-04" db="EMBL/GenBank/DDBJ databases">
        <title>A long-awaited taxogenomic arrangement of the family Halomonadaceae.</title>
        <authorList>
            <person name="De La Haba R."/>
            <person name="Chuvochina M."/>
            <person name="Wittouck S."/>
            <person name="Arahal D.R."/>
            <person name="Sanchez-Porro C."/>
            <person name="Hugenholtz P."/>
            <person name="Ventosa A."/>
        </authorList>
    </citation>
    <scope>NUCLEOTIDE SEQUENCE [LARGE SCALE GENOMIC DNA]</scope>
    <source>
        <strain evidence="2 3">DSM 17332</strain>
    </source>
</reference>
<accession>A0ABU1GN00</accession>
<feature type="region of interest" description="Disordered" evidence="1">
    <location>
        <begin position="1"/>
        <end position="28"/>
    </location>
</feature>
<sequence>MTNERIPTIWDQPLPRAKRTEEKKRSANTERFLTIWSRPLARQPKAGA</sequence>
<dbReference type="Proteomes" id="UP001252270">
    <property type="component" value="Unassembled WGS sequence"/>
</dbReference>
<evidence type="ECO:0000313" key="3">
    <source>
        <dbReference type="Proteomes" id="UP001252270"/>
    </source>
</evidence>
<proteinExistence type="predicted"/>
<feature type="compositionally biased region" description="Basic and acidic residues" evidence="1">
    <location>
        <begin position="18"/>
        <end position="28"/>
    </location>
</feature>
<evidence type="ECO:0000256" key="1">
    <source>
        <dbReference type="SAM" id="MobiDB-lite"/>
    </source>
</evidence>
<protein>
    <submittedName>
        <fullName evidence="2">Uncharacterized protein</fullName>
    </submittedName>
</protein>
<evidence type="ECO:0000313" key="2">
    <source>
        <dbReference type="EMBL" id="MDR5893401.1"/>
    </source>
</evidence>
<keyword evidence="3" id="KW-1185">Reference proteome</keyword>
<comment type="caution">
    <text evidence="2">The sequence shown here is derived from an EMBL/GenBank/DDBJ whole genome shotgun (WGS) entry which is preliminary data.</text>
</comment>
<gene>
    <name evidence="2" type="ORF">QC820_11320</name>
</gene>
<organism evidence="2 3">
    <name type="scientific">Halomonas mongoliensis</name>
    <dbReference type="NCBI Taxonomy" id="321265"/>
    <lineage>
        <taxon>Bacteria</taxon>
        <taxon>Pseudomonadati</taxon>
        <taxon>Pseudomonadota</taxon>
        <taxon>Gammaproteobacteria</taxon>
        <taxon>Oceanospirillales</taxon>
        <taxon>Halomonadaceae</taxon>
        <taxon>Halomonas</taxon>
    </lineage>
</organism>